<keyword evidence="2" id="KW-1185">Reference proteome</keyword>
<evidence type="ECO:0000313" key="2">
    <source>
        <dbReference type="Proteomes" id="UP000325081"/>
    </source>
</evidence>
<dbReference type="Proteomes" id="UP000325081">
    <property type="component" value="Unassembled WGS sequence"/>
</dbReference>
<organism evidence="1 2">
    <name type="scientific">Striga asiatica</name>
    <name type="common">Asiatic witchweed</name>
    <name type="synonym">Buchnera asiatica</name>
    <dbReference type="NCBI Taxonomy" id="4170"/>
    <lineage>
        <taxon>Eukaryota</taxon>
        <taxon>Viridiplantae</taxon>
        <taxon>Streptophyta</taxon>
        <taxon>Embryophyta</taxon>
        <taxon>Tracheophyta</taxon>
        <taxon>Spermatophyta</taxon>
        <taxon>Magnoliopsida</taxon>
        <taxon>eudicotyledons</taxon>
        <taxon>Gunneridae</taxon>
        <taxon>Pentapetalae</taxon>
        <taxon>asterids</taxon>
        <taxon>lamiids</taxon>
        <taxon>Lamiales</taxon>
        <taxon>Orobanchaceae</taxon>
        <taxon>Buchnereae</taxon>
        <taxon>Striga</taxon>
    </lineage>
</organism>
<accession>A0A5A7P4G9</accession>
<reference evidence="2" key="1">
    <citation type="journal article" date="2019" name="Curr. Biol.">
        <title>Genome Sequence of Striga asiatica Provides Insight into the Evolution of Plant Parasitism.</title>
        <authorList>
            <person name="Yoshida S."/>
            <person name="Kim S."/>
            <person name="Wafula E.K."/>
            <person name="Tanskanen J."/>
            <person name="Kim Y.M."/>
            <person name="Honaas L."/>
            <person name="Yang Z."/>
            <person name="Spallek T."/>
            <person name="Conn C.E."/>
            <person name="Ichihashi Y."/>
            <person name="Cheong K."/>
            <person name="Cui S."/>
            <person name="Der J.P."/>
            <person name="Gundlach H."/>
            <person name="Jiao Y."/>
            <person name="Hori C."/>
            <person name="Ishida J.K."/>
            <person name="Kasahara H."/>
            <person name="Kiba T."/>
            <person name="Kim M.S."/>
            <person name="Koo N."/>
            <person name="Laohavisit A."/>
            <person name="Lee Y.H."/>
            <person name="Lumba S."/>
            <person name="McCourt P."/>
            <person name="Mortimer J.C."/>
            <person name="Mutuku J.M."/>
            <person name="Nomura T."/>
            <person name="Sasaki-Sekimoto Y."/>
            <person name="Seto Y."/>
            <person name="Wang Y."/>
            <person name="Wakatake T."/>
            <person name="Sakakibara H."/>
            <person name="Demura T."/>
            <person name="Yamaguchi S."/>
            <person name="Yoneyama K."/>
            <person name="Manabe R.I."/>
            <person name="Nelson D.C."/>
            <person name="Schulman A.H."/>
            <person name="Timko M.P."/>
            <person name="dePamphilis C.W."/>
            <person name="Choi D."/>
            <person name="Shirasu K."/>
        </authorList>
    </citation>
    <scope>NUCLEOTIDE SEQUENCE [LARGE SCALE GENOMIC DNA]</scope>
    <source>
        <strain evidence="2">cv. UVA1</strain>
    </source>
</reference>
<proteinExistence type="predicted"/>
<sequence length="135" mass="14955">MAFFSTFHTQLNQLNILKSIGAKFNQAYFSSKKAPALDAEDDDINRESPVATLASPVAPPLDLNLWLEKSNEVMLVVQSLGNGSSCYSLVSTKRDSFKVVVKDDMSSLSALLKSQNCNPELYAKPHAYQYNIFIC</sequence>
<name>A0A5A7P4G9_STRAF</name>
<dbReference type="AlphaFoldDB" id="A0A5A7P4G9"/>
<dbReference type="EMBL" id="BKCP01002136">
    <property type="protein sequence ID" value="GER27743.1"/>
    <property type="molecule type" value="Genomic_DNA"/>
</dbReference>
<comment type="caution">
    <text evidence="1">The sequence shown here is derived from an EMBL/GenBank/DDBJ whole genome shotgun (WGS) entry which is preliminary data.</text>
</comment>
<gene>
    <name evidence="1" type="ORF">STAS_03478</name>
</gene>
<evidence type="ECO:0000313" key="1">
    <source>
        <dbReference type="EMBL" id="GER27743.1"/>
    </source>
</evidence>
<protein>
    <submittedName>
        <fullName evidence="1">Ribosome biogenesis protein YTM1</fullName>
    </submittedName>
</protein>